<dbReference type="SMR" id="A0A015KWP0"/>
<keyword evidence="4" id="KW-0472">Membrane</keyword>
<dbReference type="OrthoDB" id="432528at2759"/>
<sequence>MKNFILFSISLCLLQVIIKVNAQLSPSYRKLHSAVLVEKKLYIFGGFGELNLSPENETNYNKNPDDRFFYLDVSTSFDTSNLPWRPIPDNVNNLPLGSLASIVTGGVAASIGGVKNETIFFFNNERDNAIKSDPPVHSYNSPNNVWNTQSFSGVRPIGRNQMRVVTDYSGKTYLLTGFDFTVQGVKRSDGLFVCDTINLNCAIKDASVFSRLGYGVTLLPNGNLVYMGGGDRTYIPVSNGFDLIFLYDPIKDRWDSKITTGNIPPKDVGITTVLGLNGDKIILFGGFNGDNNDLYVLDTTSFEWYVPKVRGKGPVFKRGEHCANVIGKYMVVTFGSNGVVSSKYKDSGESDVLLLDISNDSEYVWTNSFDPTLPATKSASPEQLSSNPKTNISVIVGCVVGVILLIGIISIVAFLFIKRRKNTNKAIPTPGGTDGIPSNAGIPSEQELSSRRRNVI</sequence>
<accession>A0A015KWP0</accession>
<keyword evidence="2" id="KW-0677">Repeat</keyword>
<keyword evidence="4" id="KW-1133">Transmembrane helix</keyword>
<evidence type="ECO:0000256" key="3">
    <source>
        <dbReference type="SAM" id="MobiDB-lite"/>
    </source>
</evidence>
<evidence type="ECO:0008006" key="8">
    <source>
        <dbReference type="Google" id="ProtNLM"/>
    </source>
</evidence>
<keyword evidence="4" id="KW-0812">Transmembrane</keyword>
<comment type="caution">
    <text evidence="6">The sequence shown here is derived from an EMBL/GenBank/DDBJ whole genome shotgun (WGS) entry which is preliminary data.</text>
</comment>
<dbReference type="InterPro" id="IPR011043">
    <property type="entry name" value="Gal_Oxase/kelch_b-propeller"/>
</dbReference>
<organism evidence="6 7">
    <name type="scientific">Rhizophagus irregularis (strain DAOM 197198w)</name>
    <name type="common">Glomus intraradices</name>
    <dbReference type="NCBI Taxonomy" id="1432141"/>
    <lineage>
        <taxon>Eukaryota</taxon>
        <taxon>Fungi</taxon>
        <taxon>Fungi incertae sedis</taxon>
        <taxon>Mucoromycota</taxon>
        <taxon>Glomeromycotina</taxon>
        <taxon>Glomeromycetes</taxon>
        <taxon>Glomerales</taxon>
        <taxon>Glomeraceae</taxon>
        <taxon>Rhizophagus</taxon>
    </lineage>
</organism>
<feature type="region of interest" description="Disordered" evidence="3">
    <location>
        <begin position="426"/>
        <end position="456"/>
    </location>
</feature>
<feature type="signal peptide" evidence="5">
    <location>
        <begin position="1"/>
        <end position="22"/>
    </location>
</feature>
<evidence type="ECO:0000256" key="4">
    <source>
        <dbReference type="SAM" id="Phobius"/>
    </source>
</evidence>
<dbReference type="Gene3D" id="2.120.10.80">
    <property type="entry name" value="Kelch-type beta propeller"/>
    <property type="match status" value="2"/>
</dbReference>
<dbReference type="Pfam" id="PF24681">
    <property type="entry name" value="Kelch_KLHDC2_KLHL20_DRC7"/>
    <property type="match status" value="1"/>
</dbReference>
<dbReference type="SUPFAM" id="SSF50965">
    <property type="entry name" value="Galactose oxidase, central domain"/>
    <property type="match status" value="1"/>
</dbReference>
<name>A0A015KWP0_RHIIW</name>
<keyword evidence="1" id="KW-0880">Kelch repeat</keyword>
<proteinExistence type="predicted"/>
<dbReference type="PANTHER" id="PTHR46093:SF18">
    <property type="entry name" value="FIBRONECTIN TYPE-III DOMAIN-CONTAINING PROTEIN"/>
    <property type="match status" value="1"/>
</dbReference>
<dbReference type="PANTHER" id="PTHR46093">
    <property type="entry name" value="ACYL-COA-BINDING DOMAIN-CONTAINING PROTEIN 5"/>
    <property type="match status" value="1"/>
</dbReference>
<feature type="transmembrane region" description="Helical" evidence="4">
    <location>
        <begin position="392"/>
        <end position="417"/>
    </location>
</feature>
<dbReference type="EMBL" id="JEMT01023215">
    <property type="protein sequence ID" value="EXX64436.1"/>
    <property type="molecule type" value="Genomic_DNA"/>
</dbReference>
<keyword evidence="7" id="KW-1185">Reference proteome</keyword>
<evidence type="ECO:0000256" key="5">
    <source>
        <dbReference type="SAM" id="SignalP"/>
    </source>
</evidence>
<evidence type="ECO:0000256" key="2">
    <source>
        <dbReference type="ARBA" id="ARBA00022737"/>
    </source>
</evidence>
<dbReference type="InterPro" id="IPR015915">
    <property type="entry name" value="Kelch-typ_b-propeller"/>
</dbReference>
<dbReference type="AlphaFoldDB" id="A0A015KWP0"/>
<feature type="chain" id="PRO_5001475912" description="Galactose oxidase" evidence="5">
    <location>
        <begin position="23"/>
        <end position="456"/>
    </location>
</feature>
<protein>
    <recommendedName>
        <fullName evidence="8">Galactose oxidase</fullName>
    </recommendedName>
</protein>
<dbReference type="SUPFAM" id="SSF117281">
    <property type="entry name" value="Kelch motif"/>
    <property type="match status" value="1"/>
</dbReference>
<keyword evidence="5" id="KW-0732">Signal</keyword>
<dbReference type="Proteomes" id="UP000022910">
    <property type="component" value="Unassembled WGS sequence"/>
</dbReference>
<reference evidence="6 7" key="1">
    <citation type="submission" date="2014-02" db="EMBL/GenBank/DDBJ databases">
        <title>Single nucleus genome sequencing reveals high similarity among nuclei of an endomycorrhizal fungus.</title>
        <authorList>
            <person name="Lin K."/>
            <person name="Geurts R."/>
            <person name="Zhang Z."/>
            <person name="Limpens E."/>
            <person name="Saunders D.G."/>
            <person name="Mu D."/>
            <person name="Pang E."/>
            <person name="Cao H."/>
            <person name="Cha H."/>
            <person name="Lin T."/>
            <person name="Zhou Q."/>
            <person name="Shang Y."/>
            <person name="Li Y."/>
            <person name="Ivanov S."/>
            <person name="Sharma T."/>
            <person name="Velzen R.V."/>
            <person name="Ruijter N.D."/>
            <person name="Aanen D.K."/>
            <person name="Win J."/>
            <person name="Kamoun S."/>
            <person name="Bisseling T."/>
            <person name="Huang S."/>
        </authorList>
    </citation>
    <scope>NUCLEOTIDE SEQUENCE [LARGE SCALE GENOMIC DNA]</scope>
    <source>
        <strain evidence="7">DAOM197198w</strain>
    </source>
</reference>
<dbReference type="HOGENOM" id="CLU_019030_2_0_1"/>
<evidence type="ECO:0000313" key="7">
    <source>
        <dbReference type="Proteomes" id="UP000022910"/>
    </source>
</evidence>
<gene>
    <name evidence="6" type="ORF">RirG_142760</name>
</gene>
<evidence type="ECO:0000256" key="1">
    <source>
        <dbReference type="ARBA" id="ARBA00022441"/>
    </source>
</evidence>
<evidence type="ECO:0000313" key="6">
    <source>
        <dbReference type="EMBL" id="EXX64436.1"/>
    </source>
</evidence>